<dbReference type="AlphaFoldDB" id="A0A3P6BC15"/>
<name>A0A3P6BC15_BRAOL</name>
<proteinExistence type="predicted"/>
<protein>
    <submittedName>
        <fullName evidence="1">Uncharacterized protein</fullName>
    </submittedName>
</protein>
<dbReference type="EMBL" id="LR031872">
    <property type="protein sequence ID" value="VDC99895.1"/>
    <property type="molecule type" value="Genomic_DNA"/>
</dbReference>
<sequence>MLMTKDRPHQPRCMGQRDTTFSLMVELHRTLHCAKLSLKTPSCFGGTRCKIPPSTS</sequence>
<gene>
    <name evidence="1" type="ORF">BOLC3T20768H</name>
</gene>
<reference evidence="1" key="1">
    <citation type="submission" date="2018-11" db="EMBL/GenBank/DDBJ databases">
        <authorList>
            <consortium name="Genoscope - CEA"/>
            <person name="William W."/>
        </authorList>
    </citation>
    <scope>NUCLEOTIDE SEQUENCE</scope>
</reference>
<evidence type="ECO:0000313" key="1">
    <source>
        <dbReference type="EMBL" id="VDC99895.1"/>
    </source>
</evidence>
<organism evidence="1">
    <name type="scientific">Brassica oleracea</name>
    <name type="common">Wild cabbage</name>
    <dbReference type="NCBI Taxonomy" id="3712"/>
    <lineage>
        <taxon>Eukaryota</taxon>
        <taxon>Viridiplantae</taxon>
        <taxon>Streptophyta</taxon>
        <taxon>Embryophyta</taxon>
        <taxon>Tracheophyta</taxon>
        <taxon>Spermatophyta</taxon>
        <taxon>Magnoliopsida</taxon>
        <taxon>eudicotyledons</taxon>
        <taxon>Gunneridae</taxon>
        <taxon>Pentapetalae</taxon>
        <taxon>rosids</taxon>
        <taxon>malvids</taxon>
        <taxon>Brassicales</taxon>
        <taxon>Brassicaceae</taxon>
        <taxon>Brassiceae</taxon>
        <taxon>Brassica</taxon>
    </lineage>
</organism>
<accession>A0A3P6BC15</accession>